<reference evidence="2" key="1">
    <citation type="submission" date="2020-06" db="EMBL/GenBank/DDBJ databases">
        <authorList>
            <consortium name="Wellcome Sanger Institute Data Sharing"/>
        </authorList>
    </citation>
    <scope>NUCLEOTIDE SEQUENCE [LARGE SCALE GENOMIC DNA]</scope>
</reference>
<dbReference type="Proteomes" id="UP000694680">
    <property type="component" value="Chromosome 9"/>
</dbReference>
<dbReference type="AlphaFoldDB" id="A0A8C5DDG2"/>
<proteinExistence type="predicted"/>
<reference evidence="2" key="3">
    <citation type="submission" date="2025-09" db="UniProtKB">
        <authorList>
            <consortium name="Ensembl"/>
        </authorList>
    </citation>
    <scope>IDENTIFICATION</scope>
</reference>
<dbReference type="PANTHER" id="PTHR31635:SF196">
    <property type="entry name" value="REVERSE TRANSCRIPTASE DOMAIN-CONTAINING PROTEIN-RELATED"/>
    <property type="match status" value="1"/>
</dbReference>
<dbReference type="CDD" id="cd01650">
    <property type="entry name" value="RT_nLTR_like"/>
    <property type="match status" value="1"/>
</dbReference>
<organism evidence="2 3">
    <name type="scientific">Gouania willdenowi</name>
    <name type="common">Blunt-snouted clingfish</name>
    <name type="synonym">Lepadogaster willdenowi</name>
    <dbReference type="NCBI Taxonomy" id="441366"/>
    <lineage>
        <taxon>Eukaryota</taxon>
        <taxon>Metazoa</taxon>
        <taxon>Chordata</taxon>
        <taxon>Craniata</taxon>
        <taxon>Vertebrata</taxon>
        <taxon>Euteleostomi</taxon>
        <taxon>Actinopterygii</taxon>
        <taxon>Neopterygii</taxon>
        <taxon>Teleostei</taxon>
        <taxon>Neoteleostei</taxon>
        <taxon>Acanthomorphata</taxon>
        <taxon>Ovalentaria</taxon>
        <taxon>Blenniimorphae</taxon>
        <taxon>Blenniiformes</taxon>
        <taxon>Gobiesocoidei</taxon>
        <taxon>Gobiesocidae</taxon>
        <taxon>Gobiesocinae</taxon>
        <taxon>Gouania</taxon>
    </lineage>
</organism>
<name>A0A8C5DDG2_GOUWI</name>
<dbReference type="PROSITE" id="PS50878">
    <property type="entry name" value="RT_POL"/>
    <property type="match status" value="1"/>
</dbReference>
<dbReference type="SUPFAM" id="SSF56672">
    <property type="entry name" value="DNA/RNA polymerases"/>
    <property type="match status" value="1"/>
</dbReference>
<dbReference type="InterPro" id="IPR043502">
    <property type="entry name" value="DNA/RNA_pol_sf"/>
</dbReference>
<protein>
    <recommendedName>
        <fullName evidence="1">Reverse transcriptase domain-containing protein</fullName>
    </recommendedName>
</protein>
<keyword evidence="3" id="KW-1185">Reference proteome</keyword>
<accession>A0A8C5DDG2</accession>
<feature type="domain" description="Reverse transcriptase" evidence="1">
    <location>
        <begin position="102"/>
        <end position="373"/>
    </location>
</feature>
<evidence type="ECO:0000313" key="2">
    <source>
        <dbReference type="Ensembl" id="ENSGWIP00000004165.1"/>
    </source>
</evidence>
<dbReference type="InterPro" id="IPR000477">
    <property type="entry name" value="RT_dom"/>
</dbReference>
<reference evidence="2" key="2">
    <citation type="submission" date="2025-08" db="UniProtKB">
        <authorList>
            <consortium name="Ensembl"/>
        </authorList>
    </citation>
    <scope>IDENTIFICATION</scope>
</reference>
<dbReference type="Ensembl" id="ENSGWIT00000004472.1">
    <property type="protein sequence ID" value="ENSGWIP00000004165.1"/>
    <property type="gene ID" value="ENSGWIG00000002227.1"/>
</dbReference>
<evidence type="ECO:0000313" key="3">
    <source>
        <dbReference type="Proteomes" id="UP000694680"/>
    </source>
</evidence>
<evidence type="ECO:0000259" key="1">
    <source>
        <dbReference type="PROSITE" id="PS50878"/>
    </source>
</evidence>
<dbReference type="Pfam" id="PF00078">
    <property type="entry name" value="RVT_1"/>
    <property type="match status" value="1"/>
</dbReference>
<sequence>GSLLTNPREINACLRDFYKELYASKVKDTEADFCNFFANLNVPQLDSVARDDLDAPFSETDLLNAIRACPSGKTSGPDGFGCAFYKSFHDKIIPLMLRMVNDSMRNKTLPSSLYEANISLLLKGGREAVDPASYRPIALLNCDLKIITKVLATKLGRHISTILHPNQTGFFPGRFAFSNVRLLLNTVYSVHGKNAQAAILSLDAQKAFDQIEWPYMLKTLEQFGFGEHFIEWVKIIYLKPVSSILTNSDRSQPFELQRGVRQGDPLSPLLFDITLEPLVIGIRGHPGIHGIKFGNVESLVNLYVDDLLICLSDPVVSVPNLLNYIKSFGKLSGYAINWDKCEFRPLTNMCCTFLKSLPFKLANTHINYLGLKISRNPKLLLKLNFLDMVDKLKANIKNWKLLPLSMIVRINAIKMVALPRFLYLFQNLPIYLPLHFFKQLDSIVLSFVWANKPPRVF</sequence>
<dbReference type="PANTHER" id="PTHR31635">
    <property type="entry name" value="REVERSE TRANSCRIPTASE DOMAIN-CONTAINING PROTEIN-RELATED"/>
    <property type="match status" value="1"/>
</dbReference>